<accession>K2N285</accession>
<feature type="compositionally biased region" description="Acidic residues" evidence="1">
    <location>
        <begin position="177"/>
        <end position="193"/>
    </location>
</feature>
<reference evidence="2 3" key="1">
    <citation type="journal article" date="2012" name="BMC Genomics">
        <title>Comparative genomic analysis of human infective Trypanosoma cruzi lineages with the bat-restricted subspecies T. cruzi marinkellei.</title>
        <authorList>
            <person name="Franzen O."/>
            <person name="Talavera-Lopez C."/>
            <person name="Ochaya S."/>
            <person name="Butler C.E."/>
            <person name="Messenger L.A."/>
            <person name="Lewis M.D."/>
            <person name="Llewellyn M.S."/>
            <person name="Marinkelle C.J."/>
            <person name="Tyler K.M."/>
            <person name="Miles M.A."/>
            <person name="Andersson B."/>
        </authorList>
    </citation>
    <scope>NUCLEOTIDE SEQUENCE [LARGE SCALE GENOMIC DNA]</scope>
    <source>
        <strain evidence="2 3">B7</strain>
    </source>
</reference>
<dbReference type="AlphaFoldDB" id="K2N285"/>
<protein>
    <submittedName>
        <fullName evidence="2">Uncharacterized protein</fullName>
    </submittedName>
</protein>
<feature type="region of interest" description="Disordered" evidence="1">
    <location>
        <begin position="172"/>
        <end position="207"/>
    </location>
</feature>
<gene>
    <name evidence="2" type="ORF">MOQ_002528</name>
</gene>
<keyword evidence="3" id="KW-1185">Reference proteome</keyword>
<organism evidence="2 3">
    <name type="scientific">Trypanosoma cruzi marinkellei</name>
    <dbReference type="NCBI Taxonomy" id="85056"/>
    <lineage>
        <taxon>Eukaryota</taxon>
        <taxon>Discoba</taxon>
        <taxon>Euglenozoa</taxon>
        <taxon>Kinetoplastea</taxon>
        <taxon>Metakinetoplastina</taxon>
        <taxon>Trypanosomatida</taxon>
        <taxon>Trypanosomatidae</taxon>
        <taxon>Trypanosoma</taxon>
        <taxon>Schizotrypanum</taxon>
    </lineage>
</organism>
<evidence type="ECO:0000313" key="3">
    <source>
        <dbReference type="Proteomes" id="UP000007350"/>
    </source>
</evidence>
<sequence length="207" mass="23538">MPVTPNDDIVEISRRCDFLCMALASAEDDVKTNPTKRYMYLCKASGERPNHTFLHFSKGTCGTRLDLHRAYLSQRAILPILLTLPFCPWLEHINLREERLTTTLVELLCESLRNLPCIRTIDVSMNPFGSFGVQALLRLVLRKRSIMDCYVGDAQSVGSLLRRLQMACERNRRDAVDVEEEEEEEEEEGEEEGKDAFSTLPVKCPGG</sequence>
<evidence type="ECO:0000256" key="1">
    <source>
        <dbReference type="SAM" id="MobiDB-lite"/>
    </source>
</evidence>
<dbReference type="InterPro" id="IPR032675">
    <property type="entry name" value="LRR_dom_sf"/>
</dbReference>
<dbReference type="Proteomes" id="UP000007350">
    <property type="component" value="Unassembled WGS sequence"/>
</dbReference>
<dbReference type="OrthoDB" id="265236at2759"/>
<dbReference type="Gene3D" id="3.80.10.10">
    <property type="entry name" value="Ribonuclease Inhibitor"/>
    <property type="match status" value="1"/>
</dbReference>
<dbReference type="EMBL" id="AHKC01009108">
    <property type="protein sequence ID" value="EKF33600.1"/>
    <property type="molecule type" value="Genomic_DNA"/>
</dbReference>
<evidence type="ECO:0000313" key="2">
    <source>
        <dbReference type="EMBL" id="EKF33600.1"/>
    </source>
</evidence>
<proteinExistence type="predicted"/>
<comment type="caution">
    <text evidence="2">The sequence shown here is derived from an EMBL/GenBank/DDBJ whole genome shotgun (WGS) entry which is preliminary data.</text>
</comment>
<dbReference type="SUPFAM" id="SSF52047">
    <property type="entry name" value="RNI-like"/>
    <property type="match status" value="1"/>
</dbReference>
<name>K2N285_TRYCR</name>